<dbReference type="InterPro" id="IPR011989">
    <property type="entry name" value="ARM-like"/>
</dbReference>
<feature type="domain" description="Interferon-related developmental regulator N-terminal" evidence="3">
    <location>
        <begin position="29"/>
        <end position="275"/>
    </location>
</feature>
<dbReference type="Gene3D" id="1.25.10.10">
    <property type="entry name" value="Leucine-rich Repeat Variant"/>
    <property type="match status" value="1"/>
</dbReference>
<dbReference type="AlphaFoldDB" id="A0AAP0RZT8"/>
<sequence length="408" mass="45535">MGKHARQRRSAVDDYADDDIVSSCGGTKSMNYLLEQLFEKRGSTRESALSSIIEGFTVNLHHQFAEKYFATLMHRCLNSIKRGSPKEICLASHVMGLLAITIGCGDNAHELFEESLPPLSQALKHGAEATKILDCLAIVTFVGGHNSEDIERSMQIIWQFIHPGLGSNVAMSKHSADVLCAAISAWSFLLTMVDGWKLSYKYWKGAISHFLDELEDNEESVRVAAGAALGLIVETGCLEKFSSAAKVSTDKSIHEGNTSPSGYSSIQELRDRILKQDGYCPEISMKIGGQRLTLSTWSQSMQLNFLKRFLGGGFVKHMLENNLLHDVFEFTPTRKHQLGNGQFISDREEVRVQFYLSEVRKQDCSQRIFKSPNSFLNKARTKLLNKQRMLSQGRDLGHYMVDNGSEAA</sequence>
<reference evidence="4 5" key="1">
    <citation type="journal article" date="2024" name="Plant J.">
        <title>Genome sequences and population genomics reveal climatic adaptation and genomic divergence between two closely related sweetgum species.</title>
        <authorList>
            <person name="Xu W.Q."/>
            <person name="Ren C.Q."/>
            <person name="Zhang X.Y."/>
            <person name="Comes H.P."/>
            <person name="Liu X.H."/>
            <person name="Li Y.G."/>
            <person name="Kettle C.J."/>
            <person name="Jalonen R."/>
            <person name="Gaisberger H."/>
            <person name="Ma Y.Z."/>
            <person name="Qiu Y.X."/>
        </authorList>
    </citation>
    <scope>NUCLEOTIDE SEQUENCE [LARGE SCALE GENOMIC DNA]</scope>
    <source>
        <strain evidence="4">Hangzhou</strain>
    </source>
</reference>
<protein>
    <recommendedName>
        <fullName evidence="6">Interferon-related developmental regulator 1</fullName>
    </recommendedName>
</protein>
<accession>A0AAP0RZT8</accession>
<dbReference type="EMBL" id="JBBPBK010000004">
    <property type="protein sequence ID" value="KAK9287519.1"/>
    <property type="molecule type" value="Genomic_DNA"/>
</dbReference>
<evidence type="ECO:0000313" key="4">
    <source>
        <dbReference type="EMBL" id="KAK9287519.1"/>
    </source>
</evidence>
<dbReference type="InterPro" id="IPR039777">
    <property type="entry name" value="IFRD"/>
</dbReference>
<dbReference type="Pfam" id="PF04836">
    <property type="entry name" value="IFRD_C"/>
    <property type="match status" value="1"/>
</dbReference>
<dbReference type="InterPro" id="IPR007701">
    <property type="entry name" value="Interferon-rel_develop_reg_N"/>
</dbReference>
<dbReference type="PANTHER" id="PTHR12354">
    <property type="entry name" value="INTERFERON-RELATED DEVELOPMENTAL REGULATOR"/>
    <property type="match status" value="1"/>
</dbReference>
<gene>
    <name evidence="4" type="ORF">L1049_015940</name>
</gene>
<proteinExistence type="inferred from homology"/>
<evidence type="ECO:0000313" key="5">
    <source>
        <dbReference type="Proteomes" id="UP001415857"/>
    </source>
</evidence>
<name>A0AAP0RZT8_LIQFO</name>
<keyword evidence="5" id="KW-1185">Reference proteome</keyword>
<evidence type="ECO:0008006" key="6">
    <source>
        <dbReference type="Google" id="ProtNLM"/>
    </source>
</evidence>
<comment type="caution">
    <text evidence="4">The sequence shown here is derived from an EMBL/GenBank/DDBJ whole genome shotgun (WGS) entry which is preliminary data.</text>
</comment>
<evidence type="ECO:0000259" key="2">
    <source>
        <dbReference type="Pfam" id="PF04836"/>
    </source>
</evidence>
<dbReference type="InterPro" id="IPR006921">
    <property type="entry name" value="Interferon-rel_develop_reg_C"/>
</dbReference>
<comment type="similarity">
    <text evidence="1">Belongs to the IFRD family.</text>
</comment>
<organism evidence="4 5">
    <name type="scientific">Liquidambar formosana</name>
    <name type="common">Formosan gum</name>
    <dbReference type="NCBI Taxonomy" id="63359"/>
    <lineage>
        <taxon>Eukaryota</taxon>
        <taxon>Viridiplantae</taxon>
        <taxon>Streptophyta</taxon>
        <taxon>Embryophyta</taxon>
        <taxon>Tracheophyta</taxon>
        <taxon>Spermatophyta</taxon>
        <taxon>Magnoliopsida</taxon>
        <taxon>eudicotyledons</taxon>
        <taxon>Gunneridae</taxon>
        <taxon>Pentapetalae</taxon>
        <taxon>Saxifragales</taxon>
        <taxon>Altingiaceae</taxon>
        <taxon>Liquidambar</taxon>
    </lineage>
</organism>
<dbReference type="InterPro" id="IPR016024">
    <property type="entry name" value="ARM-type_fold"/>
</dbReference>
<dbReference type="SUPFAM" id="SSF48371">
    <property type="entry name" value="ARM repeat"/>
    <property type="match status" value="1"/>
</dbReference>
<evidence type="ECO:0000256" key="1">
    <source>
        <dbReference type="ARBA" id="ARBA00008828"/>
    </source>
</evidence>
<dbReference type="Pfam" id="PF05004">
    <property type="entry name" value="IFRD"/>
    <property type="match status" value="1"/>
</dbReference>
<evidence type="ECO:0000259" key="3">
    <source>
        <dbReference type="Pfam" id="PF05004"/>
    </source>
</evidence>
<dbReference type="Proteomes" id="UP001415857">
    <property type="component" value="Unassembled WGS sequence"/>
</dbReference>
<feature type="domain" description="Interferon-related developmental regulator C-terminal" evidence="2">
    <location>
        <begin position="321"/>
        <end position="392"/>
    </location>
</feature>
<dbReference type="PANTHER" id="PTHR12354:SF1">
    <property type="entry name" value="INTERFERON-RELATED DEVELOPMENTAL REGULATOR 1"/>
    <property type="match status" value="1"/>
</dbReference>